<keyword evidence="2" id="KW-0068">Autocatalytic cleavage</keyword>
<gene>
    <name evidence="7" type="ORF">GCM10023116_01690</name>
</gene>
<evidence type="ECO:0000313" key="7">
    <source>
        <dbReference type="EMBL" id="GAA4647907.1"/>
    </source>
</evidence>
<dbReference type="Pfam" id="PF14890">
    <property type="entry name" value="Intein_splicing"/>
    <property type="match status" value="1"/>
</dbReference>
<dbReference type="NCBIfam" id="TIGR01445">
    <property type="entry name" value="intein_Nterm"/>
    <property type="match status" value="1"/>
</dbReference>
<feature type="domain" description="Hint" evidence="5">
    <location>
        <begin position="457"/>
        <end position="502"/>
    </location>
</feature>
<name>A0ABP8UWC0_9GAMM</name>
<dbReference type="InterPro" id="IPR006142">
    <property type="entry name" value="INTEIN"/>
</dbReference>
<dbReference type="Gene3D" id="3.30.420.240">
    <property type="match status" value="1"/>
</dbReference>
<dbReference type="InterPro" id="IPR035421">
    <property type="entry name" value="Terminase_6C"/>
</dbReference>
<keyword evidence="3" id="KW-0651">Protein splicing</keyword>
<proteinExistence type="predicted"/>
<dbReference type="RefSeq" id="WP_345192879.1">
    <property type="nucleotide sequence ID" value="NZ_BAABFL010000013.1"/>
</dbReference>
<keyword evidence="8" id="KW-1185">Reference proteome</keyword>
<evidence type="ECO:0000256" key="1">
    <source>
        <dbReference type="ARBA" id="ARBA00022612"/>
    </source>
</evidence>
<dbReference type="EMBL" id="BAABFL010000013">
    <property type="protein sequence ID" value="GAA4647907.1"/>
    <property type="molecule type" value="Genomic_DNA"/>
</dbReference>
<comment type="caution">
    <text evidence="7">The sequence shown here is derived from an EMBL/GenBank/DDBJ whole genome shotgun (WGS) entry which is preliminary data.</text>
</comment>
<dbReference type="SUPFAM" id="SSF51294">
    <property type="entry name" value="Hedgehog/intein (Hint) domain"/>
    <property type="match status" value="1"/>
</dbReference>
<reference evidence="8" key="1">
    <citation type="journal article" date="2019" name="Int. J. Syst. Evol. Microbiol.">
        <title>The Global Catalogue of Microorganisms (GCM) 10K type strain sequencing project: providing services to taxonomists for standard genome sequencing and annotation.</title>
        <authorList>
            <consortium name="The Broad Institute Genomics Platform"/>
            <consortium name="The Broad Institute Genome Sequencing Center for Infectious Disease"/>
            <person name="Wu L."/>
            <person name="Ma J."/>
        </authorList>
    </citation>
    <scope>NUCLEOTIDE SEQUENCE [LARGE SCALE GENOMIC DNA]</scope>
    <source>
        <strain evidence="8">JCM 17805</strain>
    </source>
</reference>
<evidence type="ECO:0000313" key="8">
    <source>
        <dbReference type="Proteomes" id="UP001500604"/>
    </source>
</evidence>
<evidence type="ECO:0000256" key="3">
    <source>
        <dbReference type="ARBA" id="ARBA00023000"/>
    </source>
</evidence>
<evidence type="ECO:0000256" key="4">
    <source>
        <dbReference type="SAM" id="MobiDB-lite"/>
    </source>
</evidence>
<dbReference type="InterPro" id="IPR036844">
    <property type="entry name" value="Hint_dom_sf"/>
</dbReference>
<dbReference type="Pfam" id="PF17289">
    <property type="entry name" value="Terminase_6C"/>
    <property type="match status" value="1"/>
</dbReference>
<feature type="region of interest" description="Disordered" evidence="4">
    <location>
        <begin position="351"/>
        <end position="388"/>
    </location>
</feature>
<dbReference type="SMART" id="SM00305">
    <property type="entry name" value="HintC"/>
    <property type="match status" value="1"/>
</dbReference>
<dbReference type="InterPro" id="IPR006517">
    <property type="entry name" value="Phage_terminase_lsu-like_C"/>
</dbReference>
<dbReference type="Proteomes" id="UP001500604">
    <property type="component" value="Unassembled WGS sequence"/>
</dbReference>
<evidence type="ECO:0000259" key="6">
    <source>
        <dbReference type="SMART" id="SM00306"/>
    </source>
</evidence>
<dbReference type="Pfam" id="PF03237">
    <property type="entry name" value="Terminase_6N"/>
    <property type="match status" value="1"/>
</dbReference>
<sequence>MDELKEHGDLLDFFAGREHKEPEIAQAAIKELAGRELCRRNLLPFIMKSDPNYLPGWVHKDICRRLEKFAQDVADKKSPRLMITMPPRSGKSTIVSKIYPAWHLGQYPDHEIIACSYSGALANDFSRKVRNLMREPMYNSVFNTRLDPDTQAVSYWATTNGGGFVPAGVSGAITGRGAHVALIDDPVKNREEAESEVTREAVWDWYTSTLYTRLAPGGGLLVVQCMTGDTPVLMADGKTKPLVDLVVGDAVATFDKGHLSTSTVLNHTSSGRDVVFKITTSSGRTVRANKRHPFLIQTASGGLEWVRTKNLRSGLKIVTLKDSGVSGKERYAKPTDAKNLLVAEDFVPPITTNGNGLQDTNHRRNSRDHAADSAQNSNTGTVLRSTSTKRSLRNKAAFALSAKRLLKNLIILTTGRILSALTTATTLARSGGCCATHATSSSAPETLPEYLPALPNISDFTVEEIVSITSDGVEEVFDVQIDRTENFIANGVVSHNTRWHHDDLAGRLLAEMDNGGEEWDLVEYPAIATEDEQYRKKGEALHPERYPLEALERIKRTVGPRDWQALYQQKPTADEGDYFTHQMIRFYKPQDLPERDALRFYTAWDLAVGTKQTNDWSVGVTVGVDNKDNIWLVDLFRARVDSKDLVDEIIDGWELWRQDIIGLEEGVIKHSIGPFFDKRIQERRATSLNYSPLKVGKSDKSARARSIQGMMKQGRVFIPEGASFTPDLINELLQFPNGKHDDQVDALAHIGQMLADMDSPGGEPAKKKKSWRDLLKRKAKKRGAMAA</sequence>
<dbReference type="PRINTS" id="PR00379">
    <property type="entry name" value="INTEIN"/>
</dbReference>
<organism evidence="7 8">
    <name type="scientific">Kistimonas scapharcae</name>
    <dbReference type="NCBI Taxonomy" id="1036133"/>
    <lineage>
        <taxon>Bacteria</taxon>
        <taxon>Pseudomonadati</taxon>
        <taxon>Pseudomonadota</taxon>
        <taxon>Gammaproteobacteria</taxon>
        <taxon>Oceanospirillales</taxon>
        <taxon>Endozoicomonadaceae</taxon>
        <taxon>Kistimonas</taxon>
    </lineage>
</organism>
<dbReference type="Gene3D" id="2.170.16.10">
    <property type="entry name" value="Hedgehog/Intein (Hint) domain"/>
    <property type="match status" value="2"/>
</dbReference>
<dbReference type="InterPro" id="IPR003586">
    <property type="entry name" value="Hint_dom_C"/>
</dbReference>
<dbReference type="CDD" id="cd00081">
    <property type="entry name" value="Hint"/>
    <property type="match status" value="1"/>
</dbReference>
<feature type="region of interest" description="Disordered" evidence="4">
    <location>
        <begin position="756"/>
        <end position="787"/>
    </location>
</feature>
<keyword evidence="1" id="KW-1188">Viral release from host cell</keyword>
<evidence type="ECO:0000256" key="2">
    <source>
        <dbReference type="ARBA" id="ARBA00022813"/>
    </source>
</evidence>
<feature type="domain" description="Hint" evidence="6">
    <location>
        <begin position="223"/>
        <end position="321"/>
    </location>
</feature>
<feature type="compositionally biased region" description="Polar residues" evidence="4">
    <location>
        <begin position="373"/>
        <end position="388"/>
    </location>
</feature>
<dbReference type="PROSITE" id="PS50818">
    <property type="entry name" value="INTEIN_C_TER"/>
    <property type="match status" value="1"/>
</dbReference>
<dbReference type="InterPro" id="IPR003587">
    <property type="entry name" value="Hint_dom_N"/>
</dbReference>
<dbReference type="InterPro" id="IPR027417">
    <property type="entry name" value="P-loop_NTPase"/>
</dbReference>
<evidence type="ECO:0008006" key="9">
    <source>
        <dbReference type="Google" id="ProtNLM"/>
    </source>
</evidence>
<dbReference type="InterPro" id="IPR030934">
    <property type="entry name" value="Intein_C"/>
</dbReference>
<dbReference type="NCBIfam" id="TIGR01630">
    <property type="entry name" value="psiM2_ORF9"/>
    <property type="match status" value="1"/>
</dbReference>
<dbReference type="SMART" id="SM00306">
    <property type="entry name" value="HintN"/>
    <property type="match status" value="1"/>
</dbReference>
<accession>A0ABP8UWC0</accession>
<feature type="compositionally biased region" description="Basic residues" evidence="4">
    <location>
        <begin position="777"/>
        <end position="787"/>
    </location>
</feature>
<protein>
    <recommendedName>
        <fullName evidence="9">Terminase large subunit</fullName>
    </recommendedName>
</protein>
<evidence type="ECO:0000259" key="5">
    <source>
        <dbReference type="SMART" id="SM00305"/>
    </source>
</evidence>
<dbReference type="Gene3D" id="3.40.50.300">
    <property type="entry name" value="P-loop containing nucleotide triphosphate hydrolases"/>
    <property type="match status" value="1"/>
</dbReference>
<dbReference type="PROSITE" id="PS50817">
    <property type="entry name" value="INTEIN_N_TER"/>
    <property type="match status" value="1"/>
</dbReference>
<dbReference type="InterPro" id="IPR006141">
    <property type="entry name" value="Intein_N"/>
</dbReference>
<dbReference type="NCBIfam" id="TIGR01443">
    <property type="entry name" value="intein_Cterm"/>
    <property type="match status" value="1"/>
</dbReference>